<evidence type="ECO:0008006" key="5">
    <source>
        <dbReference type="Google" id="ProtNLM"/>
    </source>
</evidence>
<accession>A0A3A1YW74</accession>
<reference evidence="3 4" key="1">
    <citation type="submission" date="2017-08" db="EMBL/GenBank/DDBJ databases">
        <title>Pusillimonas indicus sp. nov., a member of the family Alcaligenaceae isolated from surface seawater.</title>
        <authorList>
            <person name="Li J."/>
        </authorList>
    </citation>
    <scope>NUCLEOTIDE SEQUENCE [LARGE SCALE GENOMIC DNA]</scope>
    <source>
        <strain evidence="3 4">L52-1-41</strain>
    </source>
</reference>
<dbReference type="EMBL" id="NQYH01000001">
    <property type="protein sequence ID" value="RIY42503.1"/>
    <property type="molecule type" value="Genomic_DNA"/>
</dbReference>
<evidence type="ECO:0000313" key="4">
    <source>
        <dbReference type="Proteomes" id="UP000266206"/>
    </source>
</evidence>
<dbReference type="InterPro" id="IPR023393">
    <property type="entry name" value="START-like_dom_sf"/>
</dbReference>
<organism evidence="3 4">
    <name type="scientific">Neopusillimonas maritima</name>
    <dbReference type="NCBI Taxonomy" id="2026239"/>
    <lineage>
        <taxon>Bacteria</taxon>
        <taxon>Pseudomonadati</taxon>
        <taxon>Pseudomonadota</taxon>
        <taxon>Betaproteobacteria</taxon>
        <taxon>Burkholderiales</taxon>
        <taxon>Alcaligenaceae</taxon>
        <taxon>Neopusillimonas</taxon>
    </lineage>
</organism>
<dbReference type="PANTHER" id="PTHR38588">
    <property type="entry name" value="BLL0334 PROTEIN"/>
    <property type="match status" value="1"/>
</dbReference>
<sequence>MELIGKQVIQLPRAQVWEALNDPEVLKQCIPGCDEFVASGENEYDIVMTAAVGPIKAKFKGKLTLNDINPPESYTLTFDGSGGAAGFGKGNASVVLGDLPGQTELEYSVQAKVGGRLAQVGSRLIDSVAKKMADEFFERFKQRVEPEGAGEGEASGAAASNNAAQPKEDAASKGQVADQGSGGKQPSMQQRWIWYAIAALIIVLVLGYST</sequence>
<evidence type="ECO:0000256" key="1">
    <source>
        <dbReference type="SAM" id="MobiDB-lite"/>
    </source>
</evidence>
<proteinExistence type="predicted"/>
<dbReference type="Pfam" id="PF06240">
    <property type="entry name" value="COXG"/>
    <property type="match status" value="1"/>
</dbReference>
<keyword evidence="2" id="KW-0812">Transmembrane</keyword>
<gene>
    <name evidence="3" type="ORF">CJP73_03470</name>
</gene>
<dbReference type="OrthoDB" id="9787428at2"/>
<name>A0A3A1YW74_9BURK</name>
<feature type="transmembrane region" description="Helical" evidence="2">
    <location>
        <begin position="192"/>
        <end position="209"/>
    </location>
</feature>
<dbReference type="RefSeq" id="WP_114420273.1">
    <property type="nucleotide sequence ID" value="NZ_NQYH01000001.1"/>
</dbReference>
<evidence type="ECO:0000313" key="3">
    <source>
        <dbReference type="EMBL" id="RIY42503.1"/>
    </source>
</evidence>
<dbReference type="InterPro" id="IPR010419">
    <property type="entry name" value="CO_DH_gsu"/>
</dbReference>
<keyword evidence="2" id="KW-1133">Transmembrane helix</keyword>
<protein>
    <recommendedName>
        <fullName evidence="5">Carbon monoxide dehydrogenase</fullName>
    </recommendedName>
</protein>
<comment type="caution">
    <text evidence="3">The sequence shown here is derived from an EMBL/GenBank/DDBJ whole genome shotgun (WGS) entry which is preliminary data.</text>
</comment>
<feature type="compositionally biased region" description="Low complexity" evidence="1">
    <location>
        <begin position="152"/>
        <end position="164"/>
    </location>
</feature>
<dbReference type="PANTHER" id="PTHR38588:SF1">
    <property type="entry name" value="BLL0334 PROTEIN"/>
    <property type="match status" value="1"/>
</dbReference>
<dbReference type="CDD" id="cd05018">
    <property type="entry name" value="CoxG"/>
    <property type="match status" value="1"/>
</dbReference>
<feature type="region of interest" description="Disordered" evidence="1">
    <location>
        <begin position="147"/>
        <end position="186"/>
    </location>
</feature>
<dbReference type="SUPFAM" id="SSF55961">
    <property type="entry name" value="Bet v1-like"/>
    <property type="match status" value="1"/>
</dbReference>
<dbReference type="Proteomes" id="UP000266206">
    <property type="component" value="Unassembled WGS sequence"/>
</dbReference>
<dbReference type="Gene3D" id="3.30.530.20">
    <property type="match status" value="1"/>
</dbReference>
<dbReference type="AlphaFoldDB" id="A0A3A1YW74"/>
<evidence type="ECO:0000256" key="2">
    <source>
        <dbReference type="SAM" id="Phobius"/>
    </source>
</evidence>
<keyword evidence="2" id="KW-0472">Membrane</keyword>